<dbReference type="Pfam" id="PF00107">
    <property type="entry name" value="ADH_zinc_N"/>
    <property type="match status" value="1"/>
</dbReference>
<dbReference type="InterPro" id="IPR020843">
    <property type="entry name" value="ER"/>
</dbReference>
<organism evidence="3">
    <name type="scientific">Neobodo designis</name>
    <name type="common">Flagellated protozoan</name>
    <name type="synonym">Bodo designis</name>
    <dbReference type="NCBI Taxonomy" id="312471"/>
    <lineage>
        <taxon>Eukaryota</taxon>
        <taxon>Discoba</taxon>
        <taxon>Euglenozoa</taxon>
        <taxon>Kinetoplastea</taxon>
        <taxon>Metakinetoplastina</taxon>
        <taxon>Neobodonida</taxon>
        <taxon>Neobodo</taxon>
    </lineage>
</organism>
<dbReference type="PANTHER" id="PTHR44154">
    <property type="entry name" value="QUINONE OXIDOREDUCTASE"/>
    <property type="match status" value="1"/>
</dbReference>
<dbReference type="Gene3D" id="3.90.180.10">
    <property type="entry name" value="Medium-chain alcohol dehydrogenases, catalytic domain"/>
    <property type="match status" value="1"/>
</dbReference>
<reference evidence="3" key="1">
    <citation type="submission" date="2021-01" db="EMBL/GenBank/DDBJ databases">
        <authorList>
            <person name="Corre E."/>
            <person name="Pelletier E."/>
            <person name="Niang G."/>
            <person name="Scheremetjew M."/>
            <person name="Finn R."/>
            <person name="Kale V."/>
            <person name="Holt S."/>
            <person name="Cochrane G."/>
            <person name="Meng A."/>
            <person name="Brown T."/>
            <person name="Cohen L."/>
        </authorList>
    </citation>
    <scope>NUCLEOTIDE SEQUENCE</scope>
    <source>
        <strain evidence="3">CCAP 1951/1</strain>
    </source>
</reference>
<protein>
    <recommendedName>
        <fullName evidence="2">Enoyl reductase (ER) domain-containing protein</fullName>
    </recommendedName>
</protein>
<accession>A0A7S1PPQ0</accession>
<evidence type="ECO:0000313" key="3">
    <source>
        <dbReference type="EMBL" id="CAD9094576.1"/>
    </source>
</evidence>
<dbReference type="EMBL" id="HBGF01005488">
    <property type="protein sequence ID" value="CAD9094576.1"/>
    <property type="molecule type" value="Transcribed_RNA"/>
</dbReference>
<dbReference type="SUPFAM" id="SSF51735">
    <property type="entry name" value="NAD(P)-binding Rossmann-fold domains"/>
    <property type="match status" value="1"/>
</dbReference>
<dbReference type="SUPFAM" id="SSF50129">
    <property type="entry name" value="GroES-like"/>
    <property type="match status" value="1"/>
</dbReference>
<feature type="domain" description="Enoyl reductase (ER)" evidence="2">
    <location>
        <begin position="28"/>
        <end position="339"/>
    </location>
</feature>
<evidence type="ECO:0000256" key="1">
    <source>
        <dbReference type="ARBA" id="ARBA00022857"/>
    </source>
</evidence>
<name>A0A7S1PPQ0_NEODS</name>
<dbReference type="SMART" id="SM00829">
    <property type="entry name" value="PKS_ER"/>
    <property type="match status" value="1"/>
</dbReference>
<dbReference type="GO" id="GO:0016491">
    <property type="term" value="F:oxidoreductase activity"/>
    <property type="evidence" value="ECO:0007669"/>
    <property type="project" value="InterPro"/>
</dbReference>
<proteinExistence type="predicted"/>
<dbReference type="Pfam" id="PF08240">
    <property type="entry name" value="ADH_N"/>
    <property type="match status" value="1"/>
</dbReference>
<sequence length="346" mass="35659">MAAAPVVAKIVAEGAANSMKAWVLEEGGDLAKLAVKRVEIPTPAAGQLRVKVVTANTNPVDFKHASFGAVGAVFPAVFGCDGAGVVDAVGADVTAFKPGDRVHYFGNVFGAHGTYAEFAIADAHAVAPVPEGMDWATAGVVPCALWTAYEALFDRMHLRAGQTVFVAAGAGGVGHFAVQLAKHAGAKVITTASGDNVARLREQGYTVIDYRNEASLKDAILKATDGNGVDCALDCLGEEQAKDTIAAVAFGGQYTHIALTAPLPADAFFRGLTVHHVFTPGNVVRPDHGARFVAIAAKADALLVSGAVKPDVSQTYDFDGVKAALEAQVGGRVRGKQLIKISADSA</sequence>
<dbReference type="Gene3D" id="3.40.50.720">
    <property type="entry name" value="NAD(P)-binding Rossmann-like Domain"/>
    <property type="match status" value="1"/>
</dbReference>
<keyword evidence="1" id="KW-0521">NADP</keyword>
<dbReference type="InterPro" id="IPR011032">
    <property type="entry name" value="GroES-like_sf"/>
</dbReference>
<dbReference type="InterPro" id="IPR051603">
    <property type="entry name" value="Zinc-ADH_QOR/CCCR"/>
</dbReference>
<dbReference type="InterPro" id="IPR013149">
    <property type="entry name" value="ADH-like_C"/>
</dbReference>
<gene>
    <name evidence="3" type="ORF">NDES1114_LOCUS3729</name>
</gene>
<dbReference type="InterPro" id="IPR013154">
    <property type="entry name" value="ADH-like_N"/>
</dbReference>
<dbReference type="PANTHER" id="PTHR44154:SF1">
    <property type="entry name" value="QUINONE OXIDOREDUCTASE"/>
    <property type="match status" value="1"/>
</dbReference>
<evidence type="ECO:0000259" key="2">
    <source>
        <dbReference type="SMART" id="SM00829"/>
    </source>
</evidence>
<dbReference type="InterPro" id="IPR036291">
    <property type="entry name" value="NAD(P)-bd_dom_sf"/>
</dbReference>
<dbReference type="AlphaFoldDB" id="A0A7S1PPQ0"/>